<evidence type="ECO:0000256" key="1">
    <source>
        <dbReference type="ARBA" id="ARBA00004651"/>
    </source>
</evidence>
<dbReference type="PIRSF" id="PIRSF004810">
    <property type="entry name" value="ChrA"/>
    <property type="match status" value="1"/>
</dbReference>
<evidence type="ECO:0000256" key="2">
    <source>
        <dbReference type="ARBA" id="ARBA00005262"/>
    </source>
</evidence>
<proteinExistence type="inferred from homology"/>
<feature type="transmembrane region" description="Helical" evidence="8">
    <location>
        <begin position="297"/>
        <end position="317"/>
    </location>
</feature>
<keyword evidence="5 8" id="KW-1133">Transmembrane helix</keyword>
<reference evidence="9" key="1">
    <citation type="submission" date="2023-09" db="EMBL/GenBank/DDBJ databases">
        <authorList>
            <consortium name="CW5 consortium"/>
            <person name="Lu C.-W."/>
        </authorList>
    </citation>
    <scope>NUCLEOTIDE SEQUENCE</scope>
    <source>
        <strain evidence="9">KPS</strain>
    </source>
</reference>
<feature type="transmembrane region" description="Helical" evidence="8">
    <location>
        <begin position="151"/>
        <end position="171"/>
    </location>
</feature>
<keyword evidence="3" id="KW-1003">Cell membrane</keyword>
<feature type="transmembrane region" description="Helical" evidence="8">
    <location>
        <begin position="479"/>
        <end position="495"/>
    </location>
</feature>
<dbReference type="PANTHER" id="PTHR33567">
    <property type="entry name" value="CHROMATE ION TRANSPORTER (EUROFUNG)"/>
    <property type="match status" value="1"/>
</dbReference>
<name>A0ABY9R0I9_9BACT</name>
<dbReference type="Proteomes" id="UP001180616">
    <property type="component" value="Chromosome"/>
</dbReference>
<dbReference type="NCBIfam" id="TIGR00937">
    <property type="entry name" value="2A51"/>
    <property type="match status" value="1"/>
</dbReference>
<comment type="subcellular location">
    <subcellularLocation>
        <location evidence="1">Cell membrane</location>
        <topology evidence="1">Multi-pass membrane protein</topology>
    </subcellularLocation>
</comment>
<evidence type="ECO:0000256" key="7">
    <source>
        <dbReference type="SAM" id="MobiDB-lite"/>
    </source>
</evidence>
<evidence type="ECO:0000313" key="10">
    <source>
        <dbReference type="Proteomes" id="UP001180616"/>
    </source>
</evidence>
<feature type="transmembrane region" description="Helical" evidence="8">
    <location>
        <begin position="121"/>
        <end position="145"/>
    </location>
</feature>
<evidence type="ECO:0000313" key="9">
    <source>
        <dbReference type="EMBL" id="WMW65132.1"/>
    </source>
</evidence>
<dbReference type="InterPro" id="IPR014047">
    <property type="entry name" value="Chr_Tranpt_l_chain"/>
</dbReference>
<feature type="transmembrane region" description="Helical" evidence="8">
    <location>
        <begin position="267"/>
        <end position="285"/>
    </location>
</feature>
<comment type="similarity">
    <text evidence="2">Belongs to the chromate ion transporter (CHR) (TC 2.A.51) family.</text>
</comment>
<evidence type="ECO:0000256" key="3">
    <source>
        <dbReference type="ARBA" id="ARBA00022475"/>
    </source>
</evidence>
<accession>A0ABY9R0I9</accession>
<evidence type="ECO:0000256" key="4">
    <source>
        <dbReference type="ARBA" id="ARBA00022692"/>
    </source>
</evidence>
<keyword evidence="4 8" id="KW-0812">Transmembrane</keyword>
<feature type="transmembrane region" description="Helical" evidence="8">
    <location>
        <begin position="183"/>
        <end position="214"/>
    </location>
</feature>
<dbReference type="PANTHER" id="PTHR33567:SF3">
    <property type="entry name" value="CHROMATE ION TRANSPORTER (EUROFUNG)"/>
    <property type="match status" value="1"/>
</dbReference>
<feature type="transmembrane region" description="Helical" evidence="8">
    <location>
        <begin position="404"/>
        <end position="430"/>
    </location>
</feature>
<evidence type="ECO:0000256" key="8">
    <source>
        <dbReference type="SAM" id="Phobius"/>
    </source>
</evidence>
<gene>
    <name evidence="9" type="primary">chrA</name>
    <name evidence="9" type="ORF">KPS_003234</name>
</gene>
<keyword evidence="6 8" id="KW-0472">Membrane</keyword>
<organism evidence="9 10">
    <name type="scientific">Nitratidesulfovibrio liaohensis</name>
    <dbReference type="NCBI Taxonomy" id="2604158"/>
    <lineage>
        <taxon>Bacteria</taxon>
        <taxon>Pseudomonadati</taxon>
        <taxon>Thermodesulfobacteriota</taxon>
        <taxon>Desulfovibrionia</taxon>
        <taxon>Desulfovibrionales</taxon>
        <taxon>Desulfovibrionaceae</taxon>
        <taxon>Nitratidesulfovibrio</taxon>
    </lineage>
</organism>
<evidence type="ECO:0000256" key="6">
    <source>
        <dbReference type="ARBA" id="ARBA00023136"/>
    </source>
</evidence>
<dbReference type="InterPro" id="IPR003370">
    <property type="entry name" value="Chromate_transpt"/>
</dbReference>
<keyword evidence="10" id="KW-1185">Reference proteome</keyword>
<protein>
    <submittedName>
        <fullName evidence="9">Chromate efflux transporter</fullName>
    </submittedName>
</protein>
<feature type="region of interest" description="Disordered" evidence="7">
    <location>
        <begin position="1"/>
        <end position="43"/>
    </location>
</feature>
<dbReference type="EMBL" id="CP133659">
    <property type="protein sequence ID" value="WMW65132.1"/>
    <property type="molecule type" value="Genomic_DNA"/>
</dbReference>
<feature type="compositionally biased region" description="Polar residues" evidence="7">
    <location>
        <begin position="32"/>
        <end position="41"/>
    </location>
</feature>
<feature type="transmembrane region" description="Helical" evidence="8">
    <location>
        <begin position="368"/>
        <end position="392"/>
    </location>
</feature>
<sequence>MDAAPHPGADAPPPNASSPKTSSPDADLPSADTPSVPSSPATPHPTFGEALRTWLRIGCLGFGGPAGQIALMHRTVVDEKRWVDDARFLHALNYCTLLPGPEAQQLATYVGWLLHRTAGGIAAGTLFVLPGFCVVMALSFIYAAYRQIPAIDALFWGLKPAVLAVVLEALLRVGRRSLRDGFSLALAGGAFAALFVFGVPFPAVVFGAGLLGWLRARYAPATGGSNGAGASHAPAGKGTDPVSAPPAAIRDIPEHARPSTSRALRVLATWLPLWLGPVLLLGLLLGWDNVYTRMGVFFSKMAVVTFGGAYAVLAYVAQQAVEAHGWLTAADMLGGLALAETTPGPLILVLQFVGYLAAWNSPGGLPPALAGLLGATLTVWVTFTPCFLWIFLGAPYIEAVRGRPALAAALAGVTAAVAGVIANLSVWFGLHVLFGTMGAWEGPLGLRLPLPALSSLDPVAALLAVGAGVAMLRFKAPMLPVLAVCAGLGAVIRLVL</sequence>
<dbReference type="Pfam" id="PF02417">
    <property type="entry name" value="Chromate_transp"/>
    <property type="match status" value="2"/>
</dbReference>
<evidence type="ECO:0000256" key="5">
    <source>
        <dbReference type="ARBA" id="ARBA00022989"/>
    </source>
</evidence>